<dbReference type="InterPro" id="IPR027417">
    <property type="entry name" value="P-loop_NTPase"/>
</dbReference>
<evidence type="ECO:0008006" key="3">
    <source>
        <dbReference type="Google" id="ProtNLM"/>
    </source>
</evidence>
<keyword evidence="2" id="KW-1185">Reference proteome</keyword>
<dbReference type="Proteomes" id="UP000217103">
    <property type="component" value="Unassembled WGS sequence"/>
</dbReference>
<name>A0A1H1EW99_9ACTN</name>
<protein>
    <recommendedName>
        <fullName evidence="3">Uridine kinase</fullName>
    </recommendedName>
</protein>
<dbReference type="Gene3D" id="3.40.50.300">
    <property type="entry name" value="P-loop containing nucleotide triphosphate hydrolases"/>
    <property type="match status" value="1"/>
</dbReference>
<gene>
    <name evidence="1" type="ORF">SAMN04489764_2659</name>
</gene>
<sequence length="225" mass="24325">MRARPVSPATLVEELADRITAAPATPWTRVIIDGGPAPWHDTSAPQRGGEPFAGAASLADALVAPLRVRGREVMRVSAGDFLRPASLRLEFGRTDPDVFYTAWLDIGALKREVLGPLAPGGSGRVLPALWNRAADRAFRRPYVTLPPGGVLLLDGALLLGRGLPYELAVHLWLSRGALARRTPEEERWTLPAYARYEEEVVPARVADIAVRADDPARPALVEAPP</sequence>
<dbReference type="AlphaFoldDB" id="A0A1H1EW99"/>
<evidence type="ECO:0000313" key="1">
    <source>
        <dbReference type="EMBL" id="SDQ92960.1"/>
    </source>
</evidence>
<dbReference type="RefSeq" id="WP_093259312.1">
    <property type="nucleotide sequence ID" value="NZ_FNKK01000002.1"/>
</dbReference>
<dbReference type="OrthoDB" id="572586at2"/>
<accession>A0A1H1EW99</accession>
<reference evidence="1 2" key="1">
    <citation type="submission" date="2016-10" db="EMBL/GenBank/DDBJ databases">
        <authorList>
            <person name="de Groot N.N."/>
        </authorList>
    </citation>
    <scope>NUCLEOTIDE SEQUENCE [LARGE SCALE GENOMIC DNA]</scope>
    <source>
        <strain evidence="1 2">DSM 43794</strain>
    </source>
</reference>
<evidence type="ECO:0000313" key="2">
    <source>
        <dbReference type="Proteomes" id="UP000217103"/>
    </source>
</evidence>
<dbReference type="STRING" id="35622.SAMN04489764_2659"/>
<organism evidence="1 2">
    <name type="scientific">Thermostaphylospora chromogena</name>
    <dbReference type="NCBI Taxonomy" id="35622"/>
    <lineage>
        <taxon>Bacteria</taxon>
        <taxon>Bacillati</taxon>
        <taxon>Actinomycetota</taxon>
        <taxon>Actinomycetes</taxon>
        <taxon>Streptosporangiales</taxon>
        <taxon>Thermomonosporaceae</taxon>
        <taxon>Thermostaphylospora</taxon>
    </lineage>
</organism>
<proteinExistence type="predicted"/>
<dbReference type="EMBL" id="FNKK01000002">
    <property type="protein sequence ID" value="SDQ92960.1"/>
    <property type="molecule type" value="Genomic_DNA"/>
</dbReference>